<reference evidence="3" key="1">
    <citation type="submission" date="2025-08" db="UniProtKB">
        <authorList>
            <consortium name="RefSeq"/>
        </authorList>
    </citation>
    <scope>IDENTIFICATION</scope>
    <source>
        <tissue evidence="3">Whole organism</tissue>
    </source>
</reference>
<dbReference type="KEGG" id="hazt:108674533"/>
<dbReference type="InterPro" id="IPR007110">
    <property type="entry name" value="Ig-like_dom"/>
</dbReference>
<dbReference type="PROSITE" id="PS50835">
    <property type="entry name" value="IG_LIKE"/>
    <property type="match status" value="1"/>
</dbReference>
<dbReference type="RefSeq" id="XP_018017983.1">
    <property type="nucleotide sequence ID" value="XM_018162494.2"/>
</dbReference>
<evidence type="ECO:0000259" key="1">
    <source>
        <dbReference type="PROSITE" id="PS50835"/>
    </source>
</evidence>
<protein>
    <submittedName>
        <fullName evidence="3">Uncharacterized protein LOC108674533</fullName>
    </submittedName>
</protein>
<feature type="domain" description="Ig-like" evidence="1">
    <location>
        <begin position="20"/>
        <end position="103"/>
    </location>
</feature>
<dbReference type="AlphaFoldDB" id="A0A8B7NW50"/>
<gene>
    <name evidence="3" type="primary">LOC108674533</name>
</gene>
<evidence type="ECO:0000313" key="3">
    <source>
        <dbReference type="RefSeq" id="XP_018017983.1"/>
    </source>
</evidence>
<evidence type="ECO:0000313" key="2">
    <source>
        <dbReference type="Proteomes" id="UP000694843"/>
    </source>
</evidence>
<dbReference type="Proteomes" id="UP000694843">
    <property type="component" value="Unplaced"/>
</dbReference>
<keyword evidence="2" id="KW-1185">Reference proteome</keyword>
<name>A0A8B7NW50_HYAAZ</name>
<accession>A0A8B7NW50</accession>
<sequence>MDEKQNDGLEVFEGGRLGAPTITGAGRALQEDEVAELRCAPGPQPDGEPLPRLAWLLDGQEVGASVVERYGAFVDAEVDIHLSVPASQVVAEGGSLQVECRVSLGPLRNSAVVVLRMRPRETFISSATPATAIPIANLLMFLSMACVIMSGQPCSPWSSLI</sequence>
<organism evidence="2 3">
    <name type="scientific">Hyalella azteca</name>
    <name type="common">Amphipod</name>
    <dbReference type="NCBI Taxonomy" id="294128"/>
    <lineage>
        <taxon>Eukaryota</taxon>
        <taxon>Metazoa</taxon>
        <taxon>Ecdysozoa</taxon>
        <taxon>Arthropoda</taxon>
        <taxon>Crustacea</taxon>
        <taxon>Multicrustacea</taxon>
        <taxon>Malacostraca</taxon>
        <taxon>Eumalacostraca</taxon>
        <taxon>Peracarida</taxon>
        <taxon>Amphipoda</taxon>
        <taxon>Senticaudata</taxon>
        <taxon>Talitrida</taxon>
        <taxon>Talitroidea</taxon>
        <taxon>Hyalellidae</taxon>
        <taxon>Hyalella</taxon>
    </lineage>
</organism>
<dbReference type="GeneID" id="108674533"/>
<dbReference type="OrthoDB" id="10500659at2759"/>
<proteinExistence type="predicted"/>